<dbReference type="OrthoDB" id="7571387at2"/>
<evidence type="ECO:0000313" key="1">
    <source>
        <dbReference type="EMBL" id="QDX27341.1"/>
    </source>
</evidence>
<evidence type="ECO:0000313" key="2">
    <source>
        <dbReference type="Proteomes" id="UP000318055"/>
    </source>
</evidence>
<keyword evidence="2" id="KW-1185">Reference proteome</keyword>
<dbReference type="Proteomes" id="UP000318055">
    <property type="component" value="Chromosome"/>
</dbReference>
<sequence>MGAIGIGPSLALRQRGWVRGFDFSGGAMPPGAALTRASSGSRWTTQGVLTSEAADVARFDHHPVTGARRGLLIEGGQTNMLSRSGALASAPWTVASAVLTEGQASPDGANAATLMNDAAGAAYGQVWQGLAATSGVVCLSAYLRKDAVGKATRFALLRFGGTIDLGVDTATGEVADVRGNATGHGVEDCGAWWRVWIATGTSVNSVTLHPACGAGAMATTSYSSAVTGAAIIWGVQVEARATPSSYVASGASAAARAADMLTLNWGMHGVADGATTIRFTFDDLSSQDVAATIAGGVAVVPTTLARPWLRAAQIV</sequence>
<reference evidence="1 2" key="1">
    <citation type="submission" date="2019-07" db="EMBL/GenBank/DDBJ databases">
        <title>Sphingomonas alkalisoli sp. nov., isolated from rhizosphere soil of Suaedae salsa.</title>
        <authorList>
            <person name="Zhang H."/>
            <person name="Xu L."/>
            <person name="Zhang J.-X."/>
            <person name="Sun J.-Q."/>
        </authorList>
    </citation>
    <scope>NUCLEOTIDE SEQUENCE [LARGE SCALE GENOMIC DNA]</scope>
    <source>
        <strain evidence="1 2">XS-10</strain>
    </source>
</reference>
<dbReference type="KEGG" id="ssua:FPZ54_15900"/>
<proteinExistence type="predicted"/>
<name>A0A518RIT0_9SPHN</name>
<dbReference type="EMBL" id="CP042239">
    <property type="protein sequence ID" value="QDX27341.1"/>
    <property type="molecule type" value="Genomic_DNA"/>
</dbReference>
<gene>
    <name evidence="1" type="ORF">FPZ54_15900</name>
</gene>
<organism evidence="1 2">
    <name type="scientific">Sphingomonas suaedae</name>
    <dbReference type="NCBI Taxonomy" id="2599297"/>
    <lineage>
        <taxon>Bacteria</taxon>
        <taxon>Pseudomonadati</taxon>
        <taxon>Pseudomonadota</taxon>
        <taxon>Alphaproteobacteria</taxon>
        <taxon>Sphingomonadales</taxon>
        <taxon>Sphingomonadaceae</taxon>
        <taxon>Sphingomonas</taxon>
    </lineage>
</organism>
<protein>
    <submittedName>
        <fullName evidence="1">Uncharacterized protein</fullName>
    </submittedName>
</protein>
<accession>A0A518RIT0</accession>
<dbReference type="AlphaFoldDB" id="A0A518RIT0"/>
<dbReference type="RefSeq" id="WP_145848789.1">
    <property type="nucleotide sequence ID" value="NZ_CP042239.1"/>
</dbReference>